<dbReference type="SMART" id="SM00642">
    <property type="entry name" value="Aamy"/>
    <property type="match status" value="1"/>
</dbReference>
<dbReference type="Proteomes" id="UP000837857">
    <property type="component" value="Chromosome 8"/>
</dbReference>
<organism evidence="5 6">
    <name type="scientific">Iphiclides podalirius</name>
    <name type="common">scarce swallowtail</name>
    <dbReference type="NCBI Taxonomy" id="110791"/>
    <lineage>
        <taxon>Eukaryota</taxon>
        <taxon>Metazoa</taxon>
        <taxon>Ecdysozoa</taxon>
        <taxon>Arthropoda</taxon>
        <taxon>Hexapoda</taxon>
        <taxon>Insecta</taxon>
        <taxon>Pterygota</taxon>
        <taxon>Neoptera</taxon>
        <taxon>Endopterygota</taxon>
        <taxon>Lepidoptera</taxon>
        <taxon>Glossata</taxon>
        <taxon>Ditrysia</taxon>
        <taxon>Papilionoidea</taxon>
        <taxon>Papilionidae</taxon>
        <taxon>Papilioninae</taxon>
        <taxon>Iphiclides</taxon>
    </lineage>
</organism>
<dbReference type="InterPro" id="IPR006047">
    <property type="entry name" value="GH13_cat_dom"/>
</dbReference>
<proteinExistence type="predicted"/>
<dbReference type="InterPro" id="IPR017853">
    <property type="entry name" value="GH"/>
</dbReference>
<gene>
    <name evidence="5" type="ORF">IPOD504_LOCUS16881</name>
</gene>
<keyword evidence="3" id="KW-0732">Signal</keyword>
<comment type="catalytic activity">
    <reaction evidence="1">
        <text>Hydrolysis of terminal, non-reducing (1-&gt;4)-linked alpha-D-glucose residues with release of alpha-D-glucose.</text>
        <dbReference type="EC" id="3.2.1.20"/>
    </reaction>
</comment>
<sequence length="577" mass="65801">MRVWVLILLIVSVTTAVDHDWWETALIYQIYPRSFKDSDGDGIGDLNGIREKLPHLKETGVDAIWLSPIYLSPMYDFGYDIADYREIAPEYGTMEDFHVLMKEAKELGIRVVLDFVPNHTSNESDWFVRSVRREPEYRDYYVWADGVPDPRHPGALLPPSNWISNFRKSAWEYNEERGQFYLHQFVVGQPDLNYREPSVQEEMKQVLRFWLDMGVAGFRVDAINMLYEVQPSDFGGRYPDEPRSGVAGVTPDDYDYLDHVYTKNLNETYGVVYDWRDLLDEYTERHGERKIMMTEAYASVADMVRYYGNGRRNGSVPFNFSFLGDISNRSNAWDVKLVVDRWMTYMPSGKSANWVNGNHDQSRMATRQGVDRVDAMNMLALILPGIAITYQGEELGMTDGYVSWADTRDPQACDTDPARYAITSRDPERTPYQWDATRHGGFSTAARTWLPVADNYRTVNLAAQLNGTTHYTFYKDLAAIRKKPAARYGDLETRALSESILVVTRLLPGSPGIVGIINLSQEDEIVNLSSLRLLPEKMVVVASGVDCQLNKGVPLSKAYLPISGHCAVVFETMENCC</sequence>
<accession>A0ABN8J4B8</accession>
<dbReference type="InterPro" id="IPR045857">
    <property type="entry name" value="O16G_dom_2"/>
</dbReference>
<dbReference type="PANTHER" id="PTHR10357">
    <property type="entry name" value="ALPHA-AMYLASE FAMILY MEMBER"/>
    <property type="match status" value="1"/>
</dbReference>
<feature type="chain" id="PRO_5047359235" description="alpha-glucosidase" evidence="3">
    <location>
        <begin position="17"/>
        <end position="577"/>
    </location>
</feature>
<name>A0ABN8J4B8_9NEOP</name>
<dbReference type="PANTHER" id="PTHR10357:SF179">
    <property type="entry name" value="NEUTRAL AND BASIC AMINO ACID TRANSPORT PROTEIN RBAT"/>
    <property type="match status" value="1"/>
</dbReference>
<evidence type="ECO:0000313" key="6">
    <source>
        <dbReference type="Proteomes" id="UP000837857"/>
    </source>
</evidence>
<evidence type="ECO:0000259" key="4">
    <source>
        <dbReference type="SMART" id="SM00642"/>
    </source>
</evidence>
<dbReference type="Pfam" id="PF00128">
    <property type="entry name" value="Alpha-amylase"/>
    <property type="match status" value="1"/>
</dbReference>
<evidence type="ECO:0000256" key="2">
    <source>
        <dbReference type="ARBA" id="ARBA00012741"/>
    </source>
</evidence>
<feature type="domain" description="Glycosyl hydrolase family 13 catalytic" evidence="4">
    <location>
        <begin position="29"/>
        <end position="429"/>
    </location>
</feature>
<evidence type="ECO:0000313" key="5">
    <source>
        <dbReference type="EMBL" id="CAH2075541.1"/>
    </source>
</evidence>
<dbReference type="CDD" id="cd11328">
    <property type="entry name" value="AmyAc_maltase"/>
    <property type="match status" value="1"/>
</dbReference>
<dbReference type="Gene3D" id="3.20.20.80">
    <property type="entry name" value="Glycosidases"/>
    <property type="match status" value="1"/>
</dbReference>
<dbReference type="EMBL" id="OW152820">
    <property type="protein sequence ID" value="CAH2075541.1"/>
    <property type="molecule type" value="Genomic_DNA"/>
</dbReference>
<dbReference type="EC" id="3.2.1.20" evidence="2"/>
<evidence type="ECO:0000256" key="3">
    <source>
        <dbReference type="SAM" id="SignalP"/>
    </source>
</evidence>
<feature type="signal peptide" evidence="3">
    <location>
        <begin position="1"/>
        <end position="16"/>
    </location>
</feature>
<feature type="non-terminal residue" evidence="5">
    <location>
        <position position="1"/>
    </location>
</feature>
<evidence type="ECO:0000256" key="1">
    <source>
        <dbReference type="ARBA" id="ARBA00001657"/>
    </source>
</evidence>
<keyword evidence="6" id="KW-1185">Reference proteome</keyword>
<reference evidence="5" key="1">
    <citation type="submission" date="2022-03" db="EMBL/GenBank/DDBJ databases">
        <authorList>
            <person name="Martin H S."/>
        </authorList>
    </citation>
    <scope>NUCLEOTIDE SEQUENCE</scope>
</reference>
<dbReference type="SUPFAM" id="SSF51445">
    <property type="entry name" value="(Trans)glycosidases"/>
    <property type="match status" value="1"/>
</dbReference>
<dbReference type="Gene3D" id="3.90.400.10">
    <property type="entry name" value="Oligo-1,6-glucosidase, Domain 2"/>
    <property type="match status" value="1"/>
</dbReference>
<protein>
    <recommendedName>
        <fullName evidence="2">alpha-glucosidase</fullName>
        <ecNumber evidence="2">3.2.1.20</ecNumber>
    </recommendedName>
</protein>